<evidence type="ECO:0000313" key="2">
    <source>
        <dbReference type="EMBL" id="GAA2020417.1"/>
    </source>
</evidence>
<organism evidence="2 3">
    <name type="scientific">Catenulispora yoronensis</name>
    <dbReference type="NCBI Taxonomy" id="450799"/>
    <lineage>
        <taxon>Bacteria</taxon>
        <taxon>Bacillati</taxon>
        <taxon>Actinomycetota</taxon>
        <taxon>Actinomycetes</taxon>
        <taxon>Catenulisporales</taxon>
        <taxon>Catenulisporaceae</taxon>
        <taxon>Catenulispora</taxon>
    </lineage>
</organism>
<sequence length="690" mass="71211">MRNRTRRVPAALAAAAALGLGGTVGAATAQAAAAPKSPQAVPLSIPQLTSQVSVLPNGDRVAVTGAGNSTGTGTGPTTAVLAPDGRTVPAAVFAPNPAHTYVIPLSVLRSGQFDPSQYDVPALHTASAKASAAGAAKADAVQPAAVIPHYPLHILQINTLGLDGSAANAVTFLTNADDVTRWSVPIPVINGVDRVAVPSGHYIANTVYYDYDPATGTDSSRVVTESNLTVAETGVTTLTADERTASSLVTASAPKPTTTDLEFLRFSGVDQNSQSGSFSLMGSSPVFVSPTGPSQVGHFEFQLVAWGGGGPADAAQPYRYDVIFPPSDHIDADQRHTVDAAALETVHNTIDTDGGNPRRLGEYMMGPAIAGFGSFQVGHDFPVPARLTTYIGAPVGDISWTRAVFPTLPAESDPNPYFLGLAADRDVYTGPGEQWRTWGHGPLTAQVGQFPDPTWCRACAAGGTVDLGLTPLTDDNPDSTPQLMGPANVHTTVYRDGAEVFSQDYAFGAELTDQPQKPGVYRLVFDLDASSFPLTQSTATHTDVTVPYAPSRDGKPNSKATLPAGNSCMAQGTGTTPCTVLPVLNLGYHLATDATNTSHSRIQTLDLAVGHQSYGGVGSTARATGATVSVSYDKGATWTAAAVVPTIGNHFLAVWPNAAAAGSTPWLKVTATDALGGSITQTVANAYTIG</sequence>
<keyword evidence="3" id="KW-1185">Reference proteome</keyword>
<evidence type="ECO:0000313" key="3">
    <source>
        <dbReference type="Proteomes" id="UP001500751"/>
    </source>
</evidence>
<protein>
    <submittedName>
        <fullName evidence="2">Uncharacterized protein</fullName>
    </submittedName>
</protein>
<dbReference type="EMBL" id="BAAAQN010000007">
    <property type="protein sequence ID" value="GAA2020417.1"/>
    <property type="molecule type" value="Genomic_DNA"/>
</dbReference>
<feature type="chain" id="PRO_5045902502" evidence="1">
    <location>
        <begin position="27"/>
        <end position="690"/>
    </location>
</feature>
<comment type="caution">
    <text evidence="2">The sequence shown here is derived from an EMBL/GenBank/DDBJ whole genome shotgun (WGS) entry which is preliminary data.</text>
</comment>
<accession>A0ABP5FD91</accession>
<reference evidence="3" key="1">
    <citation type="journal article" date="2019" name="Int. J. Syst. Evol. Microbiol.">
        <title>The Global Catalogue of Microorganisms (GCM) 10K type strain sequencing project: providing services to taxonomists for standard genome sequencing and annotation.</title>
        <authorList>
            <consortium name="The Broad Institute Genomics Platform"/>
            <consortium name="The Broad Institute Genome Sequencing Center for Infectious Disease"/>
            <person name="Wu L."/>
            <person name="Ma J."/>
        </authorList>
    </citation>
    <scope>NUCLEOTIDE SEQUENCE [LARGE SCALE GENOMIC DNA]</scope>
    <source>
        <strain evidence="3">JCM 16014</strain>
    </source>
</reference>
<dbReference type="RefSeq" id="WP_344664904.1">
    <property type="nucleotide sequence ID" value="NZ_BAAAQN010000007.1"/>
</dbReference>
<gene>
    <name evidence="2" type="ORF">GCM10009839_16390</name>
</gene>
<dbReference type="Proteomes" id="UP001500751">
    <property type="component" value="Unassembled WGS sequence"/>
</dbReference>
<keyword evidence="1" id="KW-0732">Signal</keyword>
<name>A0ABP5FD91_9ACTN</name>
<proteinExistence type="predicted"/>
<evidence type="ECO:0000256" key="1">
    <source>
        <dbReference type="SAM" id="SignalP"/>
    </source>
</evidence>
<feature type="signal peptide" evidence="1">
    <location>
        <begin position="1"/>
        <end position="26"/>
    </location>
</feature>